<feature type="compositionally biased region" description="Pro residues" evidence="1">
    <location>
        <begin position="175"/>
        <end position="185"/>
    </location>
</feature>
<evidence type="ECO:0000256" key="1">
    <source>
        <dbReference type="SAM" id="MobiDB-lite"/>
    </source>
</evidence>
<dbReference type="SUPFAM" id="SSF48452">
    <property type="entry name" value="TPR-like"/>
    <property type="match status" value="3"/>
</dbReference>
<dbReference type="InterPro" id="IPR011990">
    <property type="entry name" value="TPR-like_helical_dom_sf"/>
</dbReference>
<dbReference type="SMART" id="SM00028">
    <property type="entry name" value="TPR"/>
    <property type="match status" value="10"/>
</dbReference>
<proteinExistence type="predicted"/>
<dbReference type="SUPFAM" id="SSF52540">
    <property type="entry name" value="P-loop containing nucleoside triphosphate hydrolases"/>
    <property type="match status" value="1"/>
</dbReference>
<feature type="compositionally biased region" description="Low complexity" evidence="1">
    <location>
        <begin position="961"/>
        <end position="978"/>
    </location>
</feature>
<sequence length="2208" mass="229997">MDTPPHRLGLERVVEVYSGHDDLVGVTGSGYAIGADLVLTSGLVVAPGLPCRVRAADSGHWAEAEQVWRGRGGAGAVLLRVAGAPWAGLPGIEHVRWARVAASSGASAGFRVRCVARGFPWLGRRAGFRDAETVTGLVDAPTGAVSKVLTVSVLSPAPESPPGSPPGSPRESPRESPPVALPGSPPGALVAEPAGALTRGLAGAVLLAEPAGQIIGVVAAGPPGAAPHRPDAVPGTAPHHLDAVPATALLGDERFCELAGVAPGRLETVAEDDPSVILAGLLTPARERLPQDCSDWTLLMARHAVVPFLGRDEQLADLRAWAAEPAALSIAVLTGRSGTGKTRLAGELCVELAEAGWDTGFLPLDSAGGPLTSRALEALRPTLLVVDHPDPSPPLVGELVRRLAKHGRNPRVRLLLLARELGEADWWRRLDTAAGGWLRRLTSTTVQLNAHPLTLAERTDHALAAMTAFAPSRAALPAPPRLDDPEYGLPLHVHLAALLRLCDDERPTPARDGEPPAHARDADLRTQPMRPHGGGLLHRFLARESDQWARVWPAEHERVDDVTARQAVAVLTLTAPTPAELPGLLTAVPGLRGGTGLHGHTANAARWLATVFPSGELGPDLVAEELLAETEGLDELVLALHDHEGRTVHHLVHLLHVLRLSADRARVGSALRSLVGARIGAMVTEAAANPATRLGDLLNAALTLFPADRDLAEAASGLLESERGAALGLRALHVTLGELAVRHRRAGGDRIALAAGLTWLSGRLVAVGRAGEAVVAAAEAVEIYAAAPPYEAAAGRAEALFSLGSCLLLAGEAGSALKPAQEAATRFRILAEEDPGYAAEAARAHHNVACALLELGRLEEAVAAFEAAGGDPVAAAHLAALASASPRPSVTPRPGPSSFTTWPGPEPTTQPGLRPEPSQRGLGPEPSHPGVRPEPSQRAVRPEPTQPGARPGPAFPPPPGAGFQPGDTPPMRLLAAPTVAPPPGTRGVPTVTPPSGALPVPPVTPPHGALPIPPVTPPHGTLPIPPVAPPHGTLPIPTVAPPHGALAVPAVAPPAGTAVPVPGPLVPFEEEQGGALPELAACLAVAATTAVKSVAPTNADLAHHLHLLAAWLEGQGRPADAVVPASEAVVRLRGLAAQEPGLRSMLADAAGLLAGLHARLDDLDAAARSAAEAVRNLRALVALEPDEHGHALTRQLLELGELLLVDDRPEAALAPLQEAMSVAADRRPATQARARRLLGLCLDELGRSADGRAQLELAAELYDGLSPEDLTAEDGSPVLHASEARARAGRPDPAAGRADGQPWRPEPETGRTGDRPWQPEPAAGRVGGRPWLLELVTSRSEEAVVSAERRLVECRRAAEAGGTPEIHAYISAQAVLARAWTDAGRAGDGLVLATQAAELLRRHPVPDAPQREPGPERPHAIAVGMVAAALGRALVGLGRAEEARPHLRTAIESYEPMAETSVVFRTELAELLILETTALPRAGAQAAADRLVELYDGLVSEGLAATSALAGALCLQGGARFAGQDVEGALQSATRALDVVTPADDRVLTAACLELAGLCLAELDEPGAARPKLSEGVELMTDPPPPELAGVHLRALARLARMRVEEEGPAAGVALYRRMLDTRPLPGTDVLGTVIEEVSGFPGDPAELLASLASFTDALEREVPLSSGGGVEMHDRYGRCLTRLGATAKEGVAKEGAAKEGVAREGAAPEGRAREGVAVVCAELAVRIQRGPAAFSGEHRGRLGLALAALARLPGQAEPAVLEQAVHLLAGQPGGALADVLNRYAVLLLEQGRPVEALAHCERAADLCDELDDPAVAAVTYARLGTALAMLDRPQAALEAITWSLAELDRAPEAELDRAPGAGPELRRVRAQAVQVRGQALRACGREQEASAHLMEALRLYTELSEQGEAAETAALIADDLLAAGRPEEAAEYAGIAAAGQPPGTLKHALATQRLVRCHMMRGELAEADALVEELIPWARRSPDDLTYRAVLADSLAQSSELLPLLGLDEGTEAEARAREAIGIYDELLTTGMNAQALHTSRAGACLTLASALRMRNLAAEAIQPLREAVAALERFGPGSAVERRSGQGNPTQRELLSRAMLMLGDALMEAGRALEAGLVFHRATQVTRDELSRAVAHARLGLCQQELGRDDAADAALRVSAGLLRDLTAHDGVADLLRDVLRGRLKLLEKAGRRDETAAIEEELQRL</sequence>
<dbReference type="RefSeq" id="WP_192790296.1">
    <property type="nucleotide sequence ID" value="NZ_JADBEK010000001.1"/>
</dbReference>
<feature type="compositionally biased region" description="Basic and acidic residues" evidence="1">
    <location>
        <begin position="1305"/>
        <end position="1314"/>
    </location>
</feature>
<evidence type="ECO:0000313" key="3">
    <source>
        <dbReference type="Proteomes" id="UP000633509"/>
    </source>
</evidence>
<keyword evidence="3" id="KW-1185">Reference proteome</keyword>
<protein>
    <submittedName>
        <fullName evidence="2">Tetratricopeptide (TPR) repeat protein</fullName>
    </submittedName>
</protein>
<gene>
    <name evidence="2" type="ORF">H4W80_008683</name>
</gene>
<organism evidence="2 3">
    <name type="scientific">Nonomuraea angiospora</name>
    <dbReference type="NCBI Taxonomy" id="46172"/>
    <lineage>
        <taxon>Bacteria</taxon>
        <taxon>Bacillati</taxon>
        <taxon>Actinomycetota</taxon>
        <taxon>Actinomycetes</taxon>
        <taxon>Streptosporangiales</taxon>
        <taxon>Streptosporangiaceae</taxon>
        <taxon>Nonomuraea</taxon>
    </lineage>
</organism>
<feature type="compositionally biased region" description="Polar residues" evidence="1">
    <location>
        <begin position="897"/>
        <end position="911"/>
    </location>
</feature>
<dbReference type="InterPro" id="IPR019734">
    <property type="entry name" value="TPR_rpt"/>
</dbReference>
<reference evidence="2 3" key="1">
    <citation type="submission" date="2020-10" db="EMBL/GenBank/DDBJ databases">
        <title>Sequencing the genomes of 1000 actinobacteria strains.</title>
        <authorList>
            <person name="Klenk H.-P."/>
        </authorList>
    </citation>
    <scope>NUCLEOTIDE SEQUENCE [LARGE SCALE GENOMIC DNA]</scope>
    <source>
        <strain evidence="2 3">DSM 43173</strain>
    </source>
</reference>
<name>A0ABR9MCW0_9ACTN</name>
<feature type="region of interest" description="Disordered" evidence="1">
    <location>
        <begin position="505"/>
        <end position="530"/>
    </location>
</feature>
<dbReference type="Gene3D" id="1.25.40.10">
    <property type="entry name" value="Tetratricopeptide repeat domain"/>
    <property type="match status" value="6"/>
</dbReference>
<dbReference type="Pfam" id="PF13424">
    <property type="entry name" value="TPR_12"/>
    <property type="match status" value="1"/>
</dbReference>
<feature type="region of interest" description="Disordered" evidence="1">
    <location>
        <begin position="154"/>
        <end position="191"/>
    </location>
</feature>
<feature type="compositionally biased region" description="Low complexity" evidence="1">
    <location>
        <begin position="1291"/>
        <end position="1300"/>
    </location>
</feature>
<dbReference type="Proteomes" id="UP000633509">
    <property type="component" value="Unassembled WGS sequence"/>
</dbReference>
<dbReference type="InterPro" id="IPR027417">
    <property type="entry name" value="P-loop_NTPase"/>
</dbReference>
<dbReference type="Pfam" id="PF13181">
    <property type="entry name" value="TPR_8"/>
    <property type="match status" value="1"/>
</dbReference>
<accession>A0ABR9MCW0</accession>
<evidence type="ECO:0000313" key="2">
    <source>
        <dbReference type="EMBL" id="MBE1590425.1"/>
    </source>
</evidence>
<feature type="compositionally biased region" description="Pro residues" evidence="1">
    <location>
        <begin position="158"/>
        <end position="168"/>
    </location>
</feature>
<feature type="region of interest" description="Disordered" evidence="1">
    <location>
        <begin position="1284"/>
        <end position="1326"/>
    </location>
</feature>
<feature type="compositionally biased region" description="Basic and acidic residues" evidence="1">
    <location>
        <begin position="505"/>
        <end position="524"/>
    </location>
</feature>
<comment type="caution">
    <text evidence="2">The sequence shown here is derived from an EMBL/GenBank/DDBJ whole genome shotgun (WGS) entry which is preliminary data.</text>
</comment>
<feature type="region of interest" description="Disordered" evidence="1">
    <location>
        <begin position="883"/>
        <end position="988"/>
    </location>
</feature>
<dbReference type="EMBL" id="JADBEK010000001">
    <property type="protein sequence ID" value="MBE1590425.1"/>
    <property type="molecule type" value="Genomic_DNA"/>
</dbReference>